<dbReference type="Gene3D" id="3.30.70.1070">
    <property type="entry name" value="Sporulation related repeat"/>
    <property type="match status" value="1"/>
</dbReference>
<dbReference type="GO" id="GO:0030428">
    <property type="term" value="C:cell septum"/>
    <property type="evidence" value="ECO:0007669"/>
    <property type="project" value="TreeGrafter"/>
</dbReference>
<dbReference type="InterPro" id="IPR007730">
    <property type="entry name" value="SPOR-like_dom"/>
</dbReference>
<dbReference type="PANTHER" id="PTHR38687:SF1">
    <property type="entry name" value="CELL DIVISION PROTEIN DEDD"/>
    <property type="match status" value="1"/>
</dbReference>
<feature type="region of interest" description="Disordered" evidence="1">
    <location>
        <begin position="91"/>
        <end position="122"/>
    </location>
</feature>
<dbReference type="InterPro" id="IPR052521">
    <property type="entry name" value="Cell_div_SPOR-domain"/>
</dbReference>
<keyword evidence="2" id="KW-0812">Transmembrane</keyword>
<dbReference type="EMBL" id="FOUO01000001">
    <property type="protein sequence ID" value="SFM26287.1"/>
    <property type="molecule type" value="Genomic_DNA"/>
</dbReference>
<protein>
    <submittedName>
        <fullName evidence="4">Cell division protein FtsN</fullName>
    </submittedName>
</protein>
<dbReference type="PROSITE" id="PS51724">
    <property type="entry name" value="SPOR"/>
    <property type="match status" value="1"/>
</dbReference>
<feature type="transmembrane region" description="Helical" evidence="2">
    <location>
        <begin position="24"/>
        <end position="44"/>
    </location>
</feature>
<keyword evidence="2" id="KW-1133">Transmembrane helix</keyword>
<dbReference type="PANTHER" id="PTHR38687">
    <property type="entry name" value="CELL DIVISION PROTEIN DEDD-RELATED"/>
    <property type="match status" value="1"/>
</dbReference>
<evidence type="ECO:0000313" key="4">
    <source>
        <dbReference type="EMBL" id="SFM26287.1"/>
    </source>
</evidence>
<keyword evidence="4" id="KW-0131">Cell cycle</keyword>
<accession>A0A1I4PF19</accession>
<feature type="region of interest" description="Disordered" evidence="1">
    <location>
        <begin position="55"/>
        <end position="74"/>
    </location>
</feature>
<dbReference type="GO" id="GO:0032153">
    <property type="term" value="C:cell division site"/>
    <property type="evidence" value="ECO:0007669"/>
    <property type="project" value="TreeGrafter"/>
</dbReference>
<organism evidence="4 5">
    <name type="scientific">Ectothiorhodospira mobilis</name>
    <dbReference type="NCBI Taxonomy" id="195064"/>
    <lineage>
        <taxon>Bacteria</taxon>
        <taxon>Pseudomonadati</taxon>
        <taxon>Pseudomonadota</taxon>
        <taxon>Gammaproteobacteria</taxon>
        <taxon>Chromatiales</taxon>
        <taxon>Ectothiorhodospiraceae</taxon>
        <taxon>Ectothiorhodospira</taxon>
    </lineage>
</organism>
<dbReference type="SUPFAM" id="SSF110997">
    <property type="entry name" value="Sporulation related repeat"/>
    <property type="match status" value="1"/>
</dbReference>
<evidence type="ECO:0000259" key="3">
    <source>
        <dbReference type="PROSITE" id="PS51724"/>
    </source>
</evidence>
<dbReference type="RefSeq" id="WP_090483356.1">
    <property type="nucleotide sequence ID" value="NZ_FOUO01000001.1"/>
</dbReference>
<dbReference type="GO" id="GO:0042834">
    <property type="term" value="F:peptidoglycan binding"/>
    <property type="evidence" value="ECO:0007669"/>
    <property type="project" value="InterPro"/>
</dbReference>
<dbReference type="STRING" id="195064.SAMN05421721_101230"/>
<dbReference type="OrthoDB" id="8558195at2"/>
<evidence type="ECO:0000256" key="1">
    <source>
        <dbReference type="SAM" id="MobiDB-lite"/>
    </source>
</evidence>
<dbReference type="InterPro" id="IPR036680">
    <property type="entry name" value="SPOR-like_sf"/>
</dbReference>
<name>A0A1I4PF19_ECTMO</name>
<feature type="region of interest" description="Disordered" evidence="1">
    <location>
        <begin position="1"/>
        <end position="25"/>
    </location>
</feature>
<keyword evidence="4" id="KW-0132">Cell division</keyword>
<feature type="compositionally biased region" description="Pro residues" evidence="1">
    <location>
        <begin position="92"/>
        <end position="101"/>
    </location>
</feature>
<keyword evidence="5" id="KW-1185">Reference proteome</keyword>
<evidence type="ECO:0000313" key="5">
    <source>
        <dbReference type="Proteomes" id="UP000199556"/>
    </source>
</evidence>
<sequence length="203" mass="22117">MAAKRAQQASRKTPPPEEKPPLPGWVWGAAGLAIGLFTALLVYLDANRPAPEAAREGVVQEAPRNGAGEGGQPRFDFYTLLPELEVAVPEQAPAPPAPQPPSRNESLGEPATPAPRAEPPAAEGARYVIQAGAFQQAEQADRMRASLAMLGIEAHIQKVRVNHDTWHRVRIGPFDDRKNLERMRRRLAEHRIQTVTVTLPDSG</sequence>
<evidence type="ECO:0000256" key="2">
    <source>
        <dbReference type="SAM" id="Phobius"/>
    </source>
</evidence>
<feature type="domain" description="SPOR" evidence="3">
    <location>
        <begin position="121"/>
        <end position="200"/>
    </location>
</feature>
<dbReference type="Proteomes" id="UP000199556">
    <property type="component" value="Unassembled WGS sequence"/>
</dbReference>
<proteinExistence type="predicted"/>
<dbReference type="Pfam" id="PF05036">
    <property type="entry name" value="SPOR"/>
    <property type="match status" value="1"/>
</dbReference>
<dbReference type="GO" id="GO:0032506">
    <property type="term" value="P:cytokinetic process"/>
    <property type="evidence" value="ECO:0007669"/>
    <property type="project" value="TreeGrafter"/>
</dbReference>
<keyword evidence="2" id="KW-0472">Membrane</keyword>
<gene>
    <name evidence="4" type="ORF">SAMN05421721_101230</name>
</gene>
<dbReference type="AlphaFoldDB" id="A0A1I4PF19"/>
<reference evidence="4 5" key="1">
    <citation type="submission" date="2016-10" db="EMBL/GenBank/DDBJ databases">
        <authorList>
            <person name="de Groot N.N."/>
        </authorList>
    </citation>
    <scope>NUCLEOTIDE SEQUENCE [LARGE SCALE GENOMIC DNA]</scope>
    <source>
        <strain evidence="4 5">DSM 4180</strain>
    </source>
</reference>